<dbReference type="Proteomes" id="UP000827092">
    <property type="component" value="Unassembled WGS sequence"/>
</dbReference>
<accession>A0AAV6UQR6</accession>
<keyword evidence="1" id="KW-1133">Transmembrane helix</keyword>
<name>A0AAV6UQR6_9ARAC</name>
<reference evidence="2 3" key="1">
    <citation type="journal article" date="2022" name="Nat. Ecol. Evol.">
        <title>A masculinizing supergene underlies an exaggerated male reproductive morph in a spider.</title>
        <authorList>
            <person name="Hendrickx F."/>
            <person name="De Corte Z."/>
            <person name="Sonet G."/>
            <person name="Van Belleghem S.M."/>
            <person name="Kostlbacher S."/>
            <person name="Vangestel C."/>
        </authorList>
    </citation>
    <scope>NUCLEOTIDE SEQUENCE [LARGE SCALE GENOMIC DNA]</scope>
    <source>
        <strain evidence="2">W744_W776</strain>
    </source>
</reference>
<dbReference type="AlphaFoldDB" id="A0AAV6UQR6"/>
<keyword evidence="1" id="KW-0472">Membrane</keyword>
<proteinExistence type="predicted"/>
<evidence type="ECO:0000256" key="1">
    <source>
        <dbReference type="SAM" id="Phobius"/>
    </source>
</evidence>
<evidence type="ECO:0000313" key="3">
    <source>
        <dbReference type="Proteomes" id="UP000827092"/>
    </source>
</evidence>
<keyword evidence="3" id="KW-1185">Reference proteome</keyword>
<comment type="caution">
    <text evidence="2">The sequence shown here is derived from an EMBL/GenBank/DDBJ whole genome shotgun (WGS) entry which is preliminary data.</text>
</comment>
<sequence>MEFFILPCSNGFSPPYFLSTFPRASAKPECARALSSLGSDSELTETIAPWKEAQTSLFPGFFFRGCISYNPPLHLQKELLHAVRVLFLLVSVYLKLILNLVVFI</sequence>
<feature type="transmembrane region" description="Helical" evidence="1">
    <location>
        <begin position="79"/>
        <end position="103"/>
    </location>
</feature>
<dbReference type="EMBL" id="JAFNEN010000299">
    <property type="protein sequence ID" value="KAG8186499.1"/>
    <property type="molecule type" value="Genomic_DNA"/>
</dbReference>
<protein>
    <submittedName>
        <fullName evidence="2">Uncharacterized protein</fullName>
    </submittedName>
</protein>
<evidence type="ECO:0000313" key="2">
    <source>
        <dbReference type="EMBL" id="KAG8186499.1"/>
    </source>
</evidence>
<gene>
    <name evidence="2" type="ORF">JTE90_004829</name>
</gene>
<keyword evidence="1" id="KW-0812">Transmembrane</keyword>
<organism evidence="2 3">
    <name type="scientific">Oedothorax gibbosus</name>
    <dbReference type="NCBI Taxonomy" id="931172"/>
    <lineage>
        <taxon>Eukaryota</taxon>
        <taxon>Metazoa</taxon>
        <taxon>Ecdysozoa</taxon>
        <taxon>Arthropoda</taxon>
        <taxon>Chelicerata</taxon>
        <taxon>Arachnida</taxon>
        <taxon>Araneae</taxon>
        <taxon>Araneomorphae</taxon>
        <taxon>Entelegynae</taxon>
        <taxon>Araneoidea</taxon>
        <taxon>Linyphiidae</taxon>
        <taxon>Erigoninae</taxon>
        <taxon>Oedothorax</taxon>
    </lineage>
</organism>